<keyword evidence="3" id="KW-1185">Reference proteome</keyword>
<dbReference type="AlphaFoldDB" id="A0AAV0VST8"/>
<protein>
    <submittedName>
        <fullName evidence="2">Uncharacterized protein</fullName>
    </submittedName>
</protein>
<accession>A0AAV0VST8</accession>
<comment type="caution">
    <text evidence="2">The sequence shown here is derived from an EMBL/GenBank/DDBJ whole genome shotgun (WGS) entry which is preliminary data.</text>
</comment>
<evidence type="ECO:0000313" key="2">
    <source>
        <dbReference type="EMBL" id="CAI6346655.1"/>
    </source>
</evidence>
<dbReference type="EMBL" id="CARXXK010000001">
    <property type="protein sequence ID" value="CAI6346655.1"/>
    <property type="molecule type" value="Genomic_DNA"/>
</dbReference>
<proteinExistence type="predicted"/>
<gene>
    <name evidence="2" type="ORF">MEUPH1_LOCUS3540</name>
</gene>
<name>A0AAV0VST8_9HEMI</name>
<keyword evidence="1" id="KW-0175">Coiled coil</keyword>
<dbReference type="InterPro" id="IPR029090">
    <property type="entry name" value="DUF4659"/>
</dbReference>
<organism evidence="2 3">
    <name type="scientific">Macrosiphum euphorbiae</name>
    <name type="common">potato aphid</name>
    <dbReference type="NCBI Taxonomy" id="13131"/>
    <lineage>
        <taxon>Eukaryota</taxon>
        <taxon>Metazoa</taxon>
        <taxon>Ecdysozoa</taxon>
        <taxon>Arthropoda</taxon>
        <taxon>Hexapoda</taxon>
        <taxon>Insecta</taxon>
        <taxon>Pterygota</taxon>
        <taxon>Neoptera</taxon>
        <taxon>Paraneoptera</taxon>
        <taxon>Hemiptera</taxon>
        <taxon>Sternorrhyncha</taxon>
        <taxon>Aphidomorpha</taxon>
        <taxon>Aphidoidea</taxon>
        <taxon>Aphididae</taxon>
        <taxon>Macrosiphini</taxon>
        <taxon>Macrosiphum</taxon>
    </lineage>
</organism>
<dbReference type="PANTHER" id="PTHR33663">
    <property type="entry name" value="COILED-COIL DOMAIN-CONTAINING PROTEIN 177"/>
    <property type="match status" value="1"/>
</dbReference>
<sequence>MGSSVTESMSSDVLDLTNFDTCGHLSPFILTSPRSLLACRKARIKPNELLYKSAADISKDLDVSIKLAYPVYQQHEKIRQEKLEACRQERNKLLPCETITGSISTRKKRKKCLRKEMSFYRNNIASNMRRTKSIQNKLNEDEKTVHHHVTKRRKRRCKKSKSINDLMDLKELCKEVDRIAILERREPDMATDKRRTVKKRSRSGNASRSLLDISAIHIPDQDRKILNSMRRKREERQYGEDLAHRVNVFWEQMREEEKRLTNEQKQKWQDFITAKRNVENGVKHLRLDELRLAFENNQRQLEEHMIQKDIKVNELKQQIGDRKLFENALKQDTEFRKQKIASDNNLYEQMNTLHHKKRLHDINLLKQKKVDEIRNKKLQISQERIMSSNRMEELRHAVQLERIQARHDDTIRRKFDECQAKERKAFQNHLDKMSTRMRELANKSLQREQHMGQVHRVARELEDGMQRWQDRIMLMQYEQLRRAKENAALYTDNKKLRAEIENKRRILEHSAKIQRVKEAERERLCNIKKEIEEEEKKIRRIKQKKDLEIQMGRKLALSTAELRKEIRRSTELDLFTQR</sequence>
<feature type="coiled-coil region" evidence="1">
    <location>
        <begin position="287"/>
        <end position="318"/>
    </location>
</feature>
<dbReference type="Proteomes" id="UP001160148">
    <property type="component" value="Unassembled WGS sequence"/>
</dbReference>
<evidence type="ECO:0000256" key="1">
    <source>
        <dbReference type="SAM" id="Coils"/>
    </source>
</evidence>
<reference evidence="2 3" key="1">
    <citation type="submission" date="2023-01" db="EMBL/GenBank/DDBJ databases">
        <authorList>
            <person name="Whitehead M."/>
        </authorList>
    </citation>
    <scope>NUCLEOTIDE SEQUENCE [LARGE SCALE GENOMIC DNA]</scope>
</reference>
<dbReference type="PANTHER" id="PTHR33663:SF2">
    <property type="entry name" value="COILED-COIL DOMAIN-CONTAINING PROTEIN 177"/>
    <property type="match status" value="1"/>
</dbReference>
<dbReference type="Pfam" id="PF15558">
    <property type="entry name" value="DUF4659"/>
    <property type="match status" value="1"/>
</dbReference>
<evidence type="ECO:0000313" key="3">
    <source>
        <dbReference type="Proteomes" id="UP001160148"/>
    </source>
</evidence>